<dbReference type="InterPro" id="IPR002545">
    <property type="entry name" value="CheW-lke_dom"/>
</dbReference>
<feature type="domain" description="CheW-like" evidence="1">
    <location>
        <begin position="2"/>
        <end position="153"/>
    </location>
</feature>
<sequence>MTMLFLTFRIARDWYGLDVRRIRRVLPLQALKQIPAAPHWLAGLWRDPSDKRHGSVPVIDLVARMTGQPATPRVSTRLLLVDYVRADRPWAPAVPLGLIAEQATETLRVGEDALLPSGIDTPETPFLGPVFASRKHGLVQWVEVDALLGAEVCGRLYPDDGGARELAGSGMGSAVGSAVGSADGAVDRLAAPGRAREA</sequence>
<dbReference type="STRING" id="1770053.SAMN05216551_101302"/>
<dbReference type="AlphaFoldDB" id="A0A1H2PJ56"/>
<organism evidence="2 3">
    <name type="scientific">Chitinasiproducens palmae</name>
    <dbReference type="NCBI Taxonomy" id="1770053"/>
    <lineage>
        <taxon>Bacteria</taxon>
        <taxon>Pseudomonadati</taxon>
        <taxon>Pseudomonadota</taxon>
        <taxon>Betaproteobacteria</taxon>
        <taxon>Burkholderiales</taxon>
        <taxon>Burkholderiaceae</taxon>
        <taxon>Chitinasiproducens</taxon>
    </lineage>
</organism>
<gene>
    <name evidence="2" type="ORF">SAMN05216551_101302</name>
</gene>
<protein>
    <submittedName>
        <fullName evidence="2">Chemotaxis-related protein WspB</fullName>
    </submittedName>
</protein>
<reference evidence="3" key="1">
    <citation type="submission" date="2016-09" db="EMBL/GenBank/DDBJ databases">
        <authorList>
            <person name="Varghese N."/>
            <person name="Submissions S."/>
        </authorList>
    </citation>
    <scope>NUCLEOTIDE SEQUENCE [LARGE SCALE GENOMIC DNA]</scope>
    <source>
        <strain evidence="3">JS23</strain>
    </source>
</reference>
<dbReference type="GO" id="GO:0007165">
    <property type="term" value="P:signal transduction"/>
    <property type="evidence" value="ECO:0007669"/>
    <property type="project" value="InterPro"/>
</dbReference>
<proteinExistence type="predicted"/>
<dbReference type="SMART" id="SM00260">
    <property type="entry name" value="CheW"/>
    <property type="match status" value="1"/>
</dbReference>
<dbReference type="InterPro" id="IPR036061">
    <property type="entry name" value="CheW-like_dom_sf"/>
</dbReference>
<dbReference type="Gene3D" id="2.30.30.40">
    <property type="entry name" value="SH3 Domains"/>
    <property type="match status" value="1"/>
</dbReference>
<dbReference type="PROSITE" id="PS50851">
    <property type="entry name" value="CHEW"/>
    <property type="match status" value="1"/>
</dbReference>
<keyword evidence="3" id="KW-1185">Reference proteome</keyword>
<dbReference type="Pfam" id="PF01584">
    <property type="entry name" value="CheW"/>
    <property type="match status" value="1"/>
</dbReference>
<name>A0A1H2PJ56_9BURK</name>
<dbReference type="OrthoDB" id="21913at2"/>
<dbReference type="SUPFAM" id="SSF50341">
    <property type="entry name" value="CheW-like"/>
    <property type="match status" value="1"/>
</dbReference>
<evidence type="ECO:0000313" key="2">
    <source>
        <dbReference type="EMBL" id="SDV46387.1"/>
    </source>
</evidence>
<evidence type="ECO:0000259" key="1">
    <source>
        <dbReference type="PROSITE" id="PS50851"/>
    </source>
</evidence>
<dbReference type="Gene3D" id="2.40.50.180">
    <property type="entry name" value="CheA-289, Domain 4"/>
    <property type="match status" value="1"/>
</dbReference>
<accession>A0A1H2PJ56</accession>
<dbReference type="RefSeq" id="WP_091903847.1">
    <property type="nucleotide sequence ID" value="NZ_FNLO01000001.1"/>
</dbReference>
<evidence type="ECO:0000313" key="3">
    <source>
        <dbReference type="Proteomes" id="UP000243719"/>
    </source>
</evidence>
<dbReference type="EMBL" id="FNLO01000001">
    <property type="protein sequence ID" value="SDV46387.1"/>
    <property type="molecule type" value="Genomic_DNA"/>
</dbReference>
<dbReference type="Proteomes" id="UP000243719">
    <property type="component" value="Unassembled WGS sequence"/>
</dbReference>
<dbReference type="GO" id="GO:0006935">
    <property type="term" value="P:chemotaxis"/>
    <property type="evidence" value="ECO:0007669"/>
    <property type="project" value="InterPro"/>
</dbReference>